<dbReference type="SUPFAM" id="SSF56672">
    <property type="entry name" value="DNA/RNA polymerases"/>
    <property type="match status" value="1"/>
</dbReference>
<evidence type="ECO:0000256" key="1">
    <source>
        <dbReference type="SAM" id="MobiDB-lite"/>
    </source>
</evidence>
<dbReference type="CDD" id="cd01647">
    <property type="entry name" value="RT_LTR"/>
    <property type="match status" value="1"/>
</dbReference>
<dbReference type="Gene3D" id="3.30.70.270">
    <property type="match status" value="1"/>
</dbReference>
<dbReference type="EMBL" id="QGNW01000072">
    <property type="protein sequence ID" value="RVX02092.1"/>
    <property type="molecule type" value="Genomic_DNA"/>
</dbReference>
<feature type="region of interest" description="Disordered" evidence="1">
    <location>
        <begin position="784"/>
        <end position="804"/>
    </location>
</feature>
<evidence type="ECO:0000313" key="3">
    <source>
        <dbReference type="EMBL" id="RVX02092.1"/>
    </source>
</evidence>
<dbReference type="PANTHER" id="PTHR24559">
    <property type="entry name" value="TRANSPOSON TY3-I GAG-POL POLYPROTEIN"/>
    <property type="match status" value="1"/>
</dbReference>
<reference evidence="3 4" key="1">
    <citation type="journal article" date="2018" name="PLoS Genet.">
        <title>Population sequencing reveals clonal diversity and ancestral inbreeding in the grapevine cultivar Chardonnay.</title>
        <authorList>
            <person name="Roach M.J."/>
            <person name="Johnson D.L."/>
            <person name="Bohlmann J."/>
            <person name="van Vuuren H.J."/>
            <person name="Jones S.J."/>
            <person name="Pretorius I.S."/>
            <person name="Schmidt S.A."/>
            <person name="Borneman A.R."/>
        </authorList>
    </citation>
    <scope>NUCLEOTIDE SEQUENCE [LARGE SCALE GENOMIC DNA]</scope>
    <source>
        <strain evidence="4">cv. Chardonnay</strain>
        <tissue evidence="3">Leaf</tissue>
    </source>
</reference>
<name>A0A438IZH7_VITVI</name>
<dbReference type="InterPro" id="IPR043502">
    <property type="entry name" value="DNA/RNA_pol_sf"/>
</dbReference>
<dbReference type="InterPro" id="IPR000477">
    <property type="entry name" value="RT_dom"/>
</dbReference>
<dbReference type="Pfam" id="PF00078">
    <property type="entry name" value="RVT_1"/>
    <property type="match status" value="1"/>
</dbReference>
<proteinExistence type="predicted"/>
<comment type="caution">
    <text evidence="3">The sequence shown here is derived from an EMBL/GenBank/DDBJ whole genome shotgun (WGS) entry which is preliminary data.</text>
</comment>
<dbReference type="InterPro" id="IPR053134">
    <property type="entry name" value="RNA-dir_DNA_polymerase"/>
</dbReference>
<accession>A0A438IZH7</accession>
<sequence>MCGGDNHLAWKRPVSSEACRGLHIAEGSIDMFDLGLESWIKVKVCFGHGFDSGGYSWSRPDDRWAAGPKGPALGWRTTEVAPPPIIVPTLISENPHACVNKLEQRLRQLRTLDGAITWEDFDGALVASLPAKFRMLEIERYTSISCPRIHLRLYSTVMRAHGLDEAQMIMFFPIVIDVSRKELEALRQRREESITSFISRWREKISQPCYVAQFTARPPTSYPRPRAQQTSAPFVLRMHRQFSQLGMLLSQALRKLIEVGLLTNLAPRPLPQPIPPQFRMNLHCMPSVTTNPLPAHTTHAIPLQPAPIVVDESYEFDGVISDSQASAPFRLFPDTPPLQLTTIGSLIHPCYSIQSPFILSRDPDETVAQDVQATCIVFFADDLPPKGFNHTLPLYIFVGCSEHRVPSILLDNGSALNVCPLATTVTLSFGPSDFEPSSQIVRAYGNTLREVLGTLTLDLQIGSVTFSTLFQKVKFIHKGRVITIKSTGDSYSTSAPVLEISHGDDDLFLTGFTFDEIQTMEVEQFCRDHVAFLFDEHGSTVVLDMMRSMFFLPSLGIGRRQHGSEEFIATIDHDTPFSLGFVPTEVNYKYMAFLRKEKLRTRLLLMPFDYPIHLYRMNLEDYFLSDGAPGTSTSVLVTPPSPDRTSLLTLYFPDETNKYETSVEIAGTIDGAIPRDEHSDEMLMVDMSQIIDDVQPKTVSPLDLFGILVIKIVEDVQLVPAPGLPTAAAPNDDVFVGVISLTMVESEYVDPPLSFDVSSRFVSRSNDVLTLSSHMDMNDEIVQHDSNEDSSSDSDSSPSDWRFSPTIGDTKVKEEIQKQLSVGFLLVVKYPEWLANVIHVPKKNGKGTYCYRVMSFGLTNARATYQRVATTFFHDMMHWDVEVYVDDMIVKSRNRVDHLAALERFFEMIRQFRLRLNPKKCTFGVTSRKLLGYMVSERGIEIYPYKIRVILDMPAPRIEREIRGS</sequence>
<evidence type="ECO:0000259" key="2">
    <source>
        <dbReference type="Pfam" id="PF00078"/>
    </source>
</evidence>
<protein>
    <submittedName>
        <fullName evidence="3">Retrovirus-related Pol polyprotein from transposon 297</fullName>
    </submittedName>
</protein>
<dbReference type="AlphaFoldDB" id="A0A438IZH7"/>
<feature type="domain" description="Reverse transcriptase" evidence="2">
    <location>
        <begin position="831"/>
        <end position="934"/>
    </location>
</feature>
<organism evidence="3 4">
    <name type="scientific">Vitis vinifera</name>
    <name type="common">Grape</name>
    <dbReference type="NCBI Taxonomy" id="29760"/>
    <lineage>
        <taxon>Eukaryota</taxon>
        <taxon>Viridiplantae</taxon>
        <taxon>Streptophyta</taxon>
        <taxon>Embryophyta</taxon>
        <taxon>Tracheophyta</taxon>
        <taxon>Spermatophyta</taxon>
        <taxon>Magnoliopsida</taxon>
        <taxon>eudicotyledons</taxon>
        <taxon>Gunneridae</taxon>
        <taxon>Pentapetalae</taxon>
        <taxon>rosids</taxon>
        <taxon>Vitales</taxon>
        <taxon>Vitaceae</taxon>
        <taxon>Viteae</taxon>
        <taxon>Vitis</taxon>
    </lineage>
</organism>
<gene>
    <name evidence="3" type="primary">pol_559</name>
    <name evidence="3" type="ORF">CK203_025332</name>
</gene>
<evidence type="ECO:0000313" key="4">
    <source>
        <dbReference type="Proteomes" id="UP000288805"/>
    </source>
</evidence>
<dbReference type="Proteomes" id="UP000288805">
    <property type="component" value="Unassembled WGS sequence"/>
</dbReference>
<dbReference type="PANTHER" id="PTHR24559:SF457">
    <property type="entry name" value="RNA-DIRECTED DNA POLYMERASE HOMOLOG"/>
    <property type="match status" value="1"/>
</dbReference>
<dbReference type="InterPro" id="IPR043128">
    <property type="entry name" value="Rev_trsase/Diguanyl_cyclase"/>
</dbReference>